<reference evidence="3" key="1">
    <citation type="submission" date="2017-10" db="EMBL/GenBank/DDBJ databases">
        <authorList>
            <person name="Kravchenko I.K."/>
            <person name="Grouzdev D.S."/>
        </authorList>
    </citation>
    <scope>NUCLEOTIDE SEQUENCE [LARGE SCALE GENOMIC DNA]</scope>
    <source>
        <strain evidence="3">B2</strain>
    </source>
</reference>
<feature type="domain" description="HTH crp-type" evidence="1">
    <location>
        <begin position="101"/>
        <end position="135"/>
    </location>
</feature>
<proteinExistence type="predicted"/>
<name>A0A2B8BP13_9PROT</name>
<dbReference type="Proteomes" id="UP000225379">
    <property type="component" value="Unassembled WGS sequence"/>
</dbReference>
<dbReference type="SUPFAM" id="SSF46785">
    <property type="entry name" value="Winged helix' DNA-binding domain"/>
    <property type="match status" value="1"/>
</dbReference>
<dbReference type="RefSeq" id="WP_098734447.1">
    <property type="nucleotide sequence ID" value="NZ_PDKW01000024.1"/>
</dbReference>
<dbReference type="InterPro" id="IPR036390">
    <property type="entry name" value="WH_DNA-bd_sf"/>
</dbReference>
<evidence type="ECO:0000313" key="2">
    <source>
        <dbReference type="EMBL" id="PGH59490.1"/>
    </source>
</evidence>
<dbReference type="InterPro" id="IPR012318">
    <property type="entry name" value="HTH_CRP"/>
</dbReference>
<dbReference type="GO" id="GO:0003677">
    <property type="term" value="F:DNA binding"/>
    <property type="evidence" value="ECO:0007669"/>
    <property type="project" value="InterPro"/>
</dbReference>
<dbReference type="EMBL" id="PDKW01000024">
    <property type="protein sequence ID" value="PGH59490.1"/>
    <property type="molecule type" value="Genomic_DNA"/>
</dbReference>
<dbReference type="AlphaFoldDB" id="A0A2B8BP13"/>
<comment type="caution">
    <text evidence="2">The sequence shown here is derived from an EMBL/GenBank/DDBJ whole genome shotgun (WGS) entry which is preliminary data.</text>
</comment>
<evidence type="ECO:0000313" key="3">
    <source>
        <dbReference type="Proteomes" id="UP000225379"/>
    </source>
</evidence>
<dbReference type="OrthoDB" id="7876596at2"/>
<dbReference type="GO" id="GO:0006355">
    <property type="term" value="P:regulation of DNA-templated transcription"/>
    <property type="evidence" value="ECO:0007669"/>
    <property type="project" value="InterPro"/>
</dbReference>
<protein>
    <recommendedName>
        <fullName evidence="1">HTH crp-type domain-containing protein</fullName>
    </recommendedName>
</protein>
<dbReference type="InterPro" id="IPR036388">
    <property type="entry name" value="WH-like_DNA-bd_sf"/>
</dbReference>
<dbReference type="Pfam" id="PF13545">
    <property type="entry name" value="HTH_Crp_2"/>
    <property type="match status" value="1"/>
</dbReference>
<gene>
    <name evidence="2" type="ORF">CRT60_00145</name>
</gene>
<evidence type="ECO:0000259" key="1">
    <source>
        <dbReference type="Pfam" id="PF13545"/>
    </source>
</evidence>
<sequence length="184" mass="20598">MSASIARLVTKRDRITQADAEELRRLVADFPGLSDRLRGELIAEIDRRTASKNGWSFVMLSPEQNAAVVGWIVEHSKRPQHAARLWAECFTVLRMDTGEIMRSRDELAERIGTTPQNVSEIMSELEGMGAIIRRRQRVAGMRGPGMVRYFMNPRVATHLTGSARDKAQEEAPPLLVLMQGGKDA</sequence>
<dbReference type="Gene3D" id="1.10.10.10">
    <property type="entry name" value="Winged helix-like DNA-binding domain superfamily/Winged helix DNA-binding domain"/>
    <property type="match status" value="1"/>
</dbReference>
<accession>A0A2B8BP13</accession>
<keyword evidence="3" id="KW-1185">Reference proteome</keyword>
<organism evidence="2 3">
    <name type="scientific">Azospirillum palustre</name>
    <dbReference type="NCBI Taxonomy" id="2044885"/>
    <lineage>
        <taxon>Bacteria</taxon>
        <taxon>Pseudomonadati</taxon>
        <taxon>Pseudomonadota</taxon>
        <taxon>Alphaproteobacteria</taxon>
        <taxon>Rhodospirillales</taxon>
        <taxon>Azospirillaceae</taxon>
        <taxon>Azospirillum</taxon>
    </lineage>
</organism>